<dbReference type="Gene3D" id="3.90.1200.10">
    <property type="match status" value="1"/>
</dbReference>
<organism evidence="2 3">
    <name type="scientific">Arthrobacter subterraneus</name>
    <dbReference type="NCBI Taxonomy" id="335973"/>
    <lineage>
        <taxon>Bacteria</taxon>
        <taxon>Bacillati</taxon>
        <taxon>Actinomycetota</taxon>
        <taxon>Actinomycetes</taxon>
        <taxon>Micrococcales</taxon>
        <taxon>Micrococcaceae</taxon>
        <taxon>Arthrobacter</taxon>
    </lineage>
</organism>
<feature type="domain" description="Aminoglycoside phosphotransferase" evidence="1">
    <location>
        <begin position="7"/>
        <end position="55"/>
    </location>
</feature>
<dbReference type="GO" id="GO:0016740">
    <property type="term" value="F:transferase activity"/>
    <property type="evidence" value="ECO:0007669"/>
    <property type="project" value="UniProtKB-KW"/>
</dbReference>
<dbReference type="InterPro" id="IPR002575">
    <property type="entry name" value="Aminoglycoside_PTrfase"/>
</dbReference>
<evidence type="ECO:0000259" key="1">
    <source>
        <dbReference type="Pfam" id="PF01636"/>
    </source>
</evidence>
<protein>
    <submittedName>
        <fullName evidence="2">Phosphotransferase enzyme family protein</fullName>
    </submittedName>
</protein>
<reference evidence="2 3" key="1">
    <citation type="submission" date="2016-10" db="EMBL/GenBank/DDBJ databases">
        <authorList>
            <person name="de Groot N.N."/>
        </authorList>
    </citation>
    <scope>NUCLEOTIDE SEQUENCE [LARGE SCALE GENOMIC DNA]</scope>
    <source>
        <strain evidence="2 3">NP_1H</strain>
    </source>
</reference>
<dbReference type="STRING" id="335973.SAMN04488693_13118"/>
<name>A0A1G8PB16_9MICC</name>
<keyword evidence="2" id="KW-0808">Transferase</keyword>
<gene>
    <name evidence="2" type="ORF">SAMN04488693_13118</name>
</gene>
<dbReference type="EMBL" id="FNDT01000031">
    <property type="protein sequence ID" value="SDI89508.1"/>
    <property type="molecule type" value="Genomic_DNA"/>
</dbReference>
<keyword evidence="3" id="KW-1185">Reference proteome</keyword>
<accession>A0A1G8PB16</accession>
<proteinExistence type="predicted"/>
<evidence type="ECO:0000313" key="3">
    <source>
        <dbReference type="Proteomes" id="UP000199258"/>
    </source>
</evidence>
<dbReference type="InterPro" id="IPR011009">
    <property type="entry name" value="Kinase-like_dom_sf"/>
</dbReference>
<dbReference type="Pfam" id="PF01636">
    <property type="entry name" value="APH"/>
    <property type="match status" value="1"/>
</dbReference>
<evidence type="ECO:0000313" key="2">
    <source>
        <dbReference type="EMBL" id="SDI89508.1"/>
    </source>
</evidence>
<sequence length="126" mass="13966">MGRCRCVLLHGDFSADQVLVDQHEVRLIDFDRCGLGPAESDLGSFAADELIRGLPGSGSVPVLDLPVTAALLAGYTDGHGSFSERRVRDWVALHVLRRLNEPFRACSPHWRESTAERMKLIEQLLV</sequence>
<dbReference type="AlphaFoldDB" id="A0A1G8PB16"/>
<dbReference type="SUPFAM" id="SSF56112">
    <property type="entry name" value="Protein kinase-like (PK-like)"/>
    <property type="match status" value="1"/>
</dbReference>
<dbReference type="Proteomes" id="UP000199258">
    <property type="component" value="Unassembled WGS sequence"/>
</dbReference>